<feature type="region of interest" description="Disordered" evidence="1">
    <location>
        <begin position="220"/>
        <end position="290"/>
    </location>
</feature>
<feature type="compositionally biased region" description="Polar residues" evidence="1">
    <location>
        <begin position="59"/>
        <end position="72"/>
    </location>
</feature>
<gene>
    <name evidence="2" type="ORF">GCG54_00000178</name>
</gene>
<sequence>MASRESFGKIGSDDDWEEIADNYSVKSLSSDDEEDEKPAAKVDVSPRSHASPTRHAPQVTASHDANDANTSDLGHALSKVDIGTQSAPRPTSPVSVDKMAAIKTVSASKPKAPLPPSQQDIGQPTASSPWEESQRPQYSHPPTSGYVCRYTEAPAATADNAILSSVTFPDEITKHGTFTPQSNASKTSDVSNEPTYPNLPYNDATQELGSRKQLTMGKVTSAPLKNLNPQESGPRKGAKGAPRIGAMSLEGSTEQERKPKEMVSHGASSFGASTHDTVPGSLGDTLDLDETSTDPIVIDNALQSLSRMLRDTSPALCIMHLKHATKVLPACKSLLAQVDTLTPILAVYAAKCNQPTATARDVPLDASLMMWIASLSRTLWEIGFEFKIVESNNPGSSSPKRAPSLETLVGELESAAKQMDEFLPIIQADFAEFQKKPKYGFPGITAAPAPNYEIETPNDYQRPQIRQTMYGLKKELQHAISILKDCQRWLPDAAKVIVGDVTNGMGILFDVVGGIMASNGPAWIEGLTAETGRPRLITHSEFGNLDPIVIEDYSARIQQICGLVHIDAAESRTWSEEMIREHHVCMLIEQQQIDSLEHIVSVLKGMLLR</sequence>
<evidence type="ECO:0000313" key="3">
    <source>
        <dbReference type="Proteomes" id="UP000613401"/>
    </source>
</evidence>
<feature type="compositionally biased region" description="Basic and acidic residues" evidence="1">
    <location>
        <begin position="254"/>
        <end position="263"/>
    </location>
</feature>
<name>A0A8H4CF93_COLGL</name>
<feature type="compositionally biased region" description="Polar residues" evidence="1">
    <location>
        <begin position="176"/>
        <end position="195"/>
    </location>
</feature>
<keyword evidence="3" id="KW-1185">Reference proteome</keyword>
<feature type="compositionally biased region" description="Polar residues" evidence="1">
    <location>
        <begin position="83"/>
        <end position="94"/>
    </location>
</feature>
<protein>
    <submittedName>
        <fullName evidence="2">Uncharacterized protein</fullName>
    </submittedName>
</protein>
<reference evidence="2" key="2">
    <citation type="submission" date="2020-03" db="EMBL/GenBank/DDBJ databases">
        <authorList>
            <person name="Fu F.-F."/>
            <person name="Chen J."/>
        </authorList>
    </citation>
    <scope>NUCLEOTIDE SEQUENCE</scope>
    <source>
        <strain evidence="2">Lc1</strain>
    </source>
</reference>
<dbReference type="GeneID" id="69007351"/>
<proteinExistence type="predicted"/>
<dbReference type="EMBL" id="WVTB01000059">
    <property type="protein sequence ID" value="KAF3802811.1"/>
    <property type="molecule type" value="Genomic_DNA"/>
</dbReference>
<feature type="compositionally biased region" description="Polar residues" evidence="1">
    <location>
        <begin position="266"/>
        <end position="276"/>
    </location>
</feature>
<reference evidence="2" key="1">
    <citation type="journal article" date="2020" name="Phytopathology">
        <title>Genome sequence and comparative analysis of Colletotrichum gloeosporioides isolated from Liriodendron leaves.</title>
        <authorList>
            <person name="Fu F.F."/>
            <person name="Hao Z."/>
            <person name="Wang P."/>
            <person name="Lu Y."/>
            <person name="Xue L.J."/>
            <person name="Wei G."/>
            <person name="Tian Y."/>
            <person name="Baishi H."/>
            <person name="Xu H."/>
            <person name="Shi J."/>
            <person name="Cheng T."/>
            <person name="Wang G."/>
            <person name="Yi Y."/>
            <person name="Chen J."/>
        </authorList>
    </citation>
    <scope>NUCLEOTIDE SEQUENCE</scope>
    <source>
        <strain evidence="2">Lc1</strain>
    </source>
</reference>
<comment type="caution">
    <text evidence="2">The sequence shown here is derived from an EMBL/GenBank/DDBJ whole genome shotgun (WGS) entry which is preliminary data.</text>
</comment>
<evidence type="ECO:0000256" key="1">
    <source>
        <dbReference type="SAM" id="MobiDB-lite"/>
    </source>
</evidence>
<feature type="region of interest" description="Disordered" evidence="1">
    <location>
        <begin position="173"/>
        <end position="208"/>
    </location>
</feature>
<feature type="compositionally biased region" description="Polar residues" evidence="1">
    <location>
        <begin position="118"/>
        <end position="142"/>
    </location>
</feature>
<dbReference type="AlphaFoldDB" id="A0A8H4CF93"/>
<feature type="region of interest" description="Disordered" evidence="1">
    <location>
        <begin position="1"/>
        <end position="146"/>
    </location>
</feature>
<dbReference type="Proteomes" id="UP000613401">
    <property type="component" value="Unassembled WGS sequence"/>
</dbReference>
<feature type="compositionally biased region" description="Basic and acidic residues" evidence="1">
    <location>
        <begin position="37"/>
        <end position="46"/>
    </location>
</feature>
<accession>A0A8H4CF93</accession>
<dbReference type="RefSeq" id="XP_045261970.1">
    <property type="nucleotide sequence ID" value="XM_045400319.1"/>
</dbReference>
<evidence type="ECO:0000313" key="2">
    <source>
        <dbReference type="EMBL" id="KAF3802811.1"/>
    </source>
</evidence>
<organism evidence="2 3">
    <name type="scientific">Colletotrichum gloeosporioides</name>
    <name type="common">Anthracnose fungus</name>
    <name type="synonym">Glomerella cingulata</name>
    <dbReference type="NCBI Taxonomy" id="474922"/>
    <lineage>
        <taxon>Eukaryota</taxon>
        <taxon>Fungi</taxon>
        <taxon>Dikarya</taxon>
        <taxon>Ascomycota</taxon>
        <taxon>Pezizomycotina</taxon>
        <taxon>Sordariomycetes</taxon>
        <taxon>Hypocreomycetidae</taxon>
        <taxon>Glomerellales</taxon>
        <taxon>Glomerellaceae</taxon>
        <taxon>Colletotrichum</taxon>
        <taxon>Colletotrichum gloeosporioides species complex</taxon>
    </lineage>
</organism>